<evidence type="ECO:0000259" key="1">
    <source>
        <dbReference type="Pfam" id="PF01425"/>
    </source>
</evidence>
<proteinExistence type="predicted"/>
<dbReference type="EMBL" id="BARW01034268">
    <property type="protein sequence ID" value="GAJ04554.1"/>
    <property type="molecule type" value="Genomic_DNA"/>
</dbReference>
<gene>
    <name evidence="2" type="ORF">S12H4_53749</name>
</gene>
<evidence type="ECO:0000313" key="2">
    <source>
        <dbReference type="EMBL" id="GAJ04554.1"/>
    </source>
</evidence>
<dbReference type="InterPro" id="IPR000120">
    <property type="entry name" value="Amidase"/>
</dbReference>
<dbReference type="Gene3D" id="3.90.1300.10">
    <property type="entry name" value="Amidase signature (AS) domain"/>
    <property type="match status" value="1"/>
</dbReference>
<feature type="domain" description="Amidase" evidence="1">
    <location>
        <begin position="84"/>
        <end position="218"/>
    </location>
</feature>
<dbReference type="SUPFAM" id="SSF75304">
    <property type="entry name" value="Amidase signature (AS) enzymes"/>
    <property type="match status" value="1"/>
</dbReference>
<dbReference type="PANTHER" id="PTHR11895:SF73">
    <property type="entry name" value="AMIDASE FAMILY PROTEIN"/>
    <property type="match status" value="1"/>
</dbReference>
<reference evidence="2" key="1">
    <citation type="journal article" date="2014" name="Front. Microbiol.">
        <title>High frequency of phylogenetically diverse reductive dehalogenase-homologous genes in deep subseafloor sedimentary metagenomes.</title>
        <authorList>
            <person name="Kawai M."/>
            <person name="Futagami T."/>
            <person name="Toyoda A."/>
            <person name="Takaki Y."/>
            <person name="Nishi S."/>
            <person name="Hori S."/>
            <person name="Arai W."/>
            <person name="Tsubouchi T."/>
            <person name="Morono Y."/>
            <person name="Uchiyama I."/>
            <person name="Ito T."/>
            <person name="Fujiyama A."/>
            <person name="Inagaki F."/>
            <person name="Takami H."/>
        </authorList>
    </citation>
    <scope>NUCLEOTIDE SEQUENCE</scope>
    <source>
        <strain evidence="2">Expedition CK06-06</strain>
    </source>
</reference>
<dbReference type="Pfam" id="PF01425">
    <property type="entry name" value="Amidase"/>
    <property type="match status" value="1"/>
</dbReference>
<organism evidence="2">
    <name type="scientific">marine sediment metagenome</name>
    <dbReference type="NCBI Taxonomy" id="412755"/>
    <lineage>
        <taxon>unclassified sequences</taxon>
        <taxon>metagenomes</taxon>
        <taxon>ecological metagenomes</taxon>
    </lineage>
</organism>
<comment type="caution">
    <text evidence="2">The sequence shown here is derived from an EMBL/GenBank/DDBJ whole genome shotgun (WGS) entry which is preliminary data.</text>
</comment>
<protein>
    <recommendedName>
        <fullName evidence="1">Amidase domain-containing protein</fullName>
    </recommendedName>
</protein>
<dbReference type="InterPro" id="IPR036928">
    <property type="entry name" value="AS_sf"/>
</dbReference>
<dbReference type="AlphaFoldDB" id="X1TH17"/>
<name>X1TH17_9ZZZZ</name>
<dbReference type="InterPro" id="IPR023631">
    <property type="entry name" value="Amidase_dom"/>
</dbReference>
<feature type="non-terminal residue" evidence="2">
    <location>
        <position position="218"/>
    </location>
</feature>
<dbReference type="GO" id="GO:0050567">
    <property type="term" value="F:glutaminyl-tRNA synthase (glutamine-hydrolyzing) activity"/>
    <property type="evidence" value="ECO:0007669"/>
    <property type="project" value="TreeGrafter"/>
</dbReference>
<sequence>MMDGLESSLKAFESMRSFTLKNSTPPAIIFNPVPADACFDQIQQSIDWNLPEKVELPEYKEELAFYSVSELSVLIKTKKITSTDLTKFFLNRLKKFGDTLHCIITLTEELGFKQAQKADEELANGIYRGPLHGIPYGVKDLLAVEGYKTTWGAGPFKDQVIEETATIVKKLEQAGAVLIAKLSMGALAMGDVWYRDTTLNPWNLRQGSSGSSAGSATA</sequence>
<dbReference type="PANTHER" id="PTHR11895">
    <property type="entry name" value="TRANSAMIDASE"/>
    <property type="match status" value="1"/>
</dbReference>
<accession>X1TH17</accession>